<protein>
    <submittedName>
        <fullName evidence="7">Magnesium transporter CorA family protein</fullName>
    </submittedName>
</protein>
<evidence type="ECO:0000313" key="7">
    <source>
        <dbReference type="EMBL" id="MFC6314983.1"/>
    </source>
</evidence>
<keyword evidence="4 6" id="KW-1133">Transmembrane helix</keyword>
<dbReference type="Proteomes" id="UP001596310">
    <property type="component" value="Unassembled WGS sequence"/>
</dbReference>
<reference evidence="8" key="1">
    <citation type="journal article" date="2019" name="Int. J. Syst. Evol. Microbiol.">
        <title>The Global Catalogue of Microorganisms (GCM) 10K type strain sequencing project: providing services to taxonomists for standard genome sequencing and annotation.</title>
        <authorList>
            <consortium name="The Broad Institute Genomics Platform"/>
            <consortium name="The Broad Institute Genome Sequencing Center for Infectious Disease"/>
            <person name="Wu L."/>
            <person name="Ma J."/>
        </authorList>
    </citation>
    <scope>NUCLEOTIDE SEQUENCE [LARGE SCALE GENOMIC DNA]</scope>
    <source>
        <strain evidence="8">CCM 8897</strain>
    </source>
</reference>
<dbReference type="Gene3D" id="1.20.58.340">
    <property type="entry name" value="Magnesium transport protein CorA, transmembrane region"/>
    <property type="match status" value="2"/>
</dbReference>
<keyword evidence="3 6" id="KW-0812">Transmembrane</keyword>
<dbReference type="InterPro" id="IPR002523">
    <property type="entry name" value="MgTranspt_CorA/ZnTranspt_ZntB"/>
</dbReference>
<dbReference type="PANTHER" id="PTHR47891:SF1">
    <property type="entry name" value="CORA-MAGNESIUM AND COBALT TRANSPORTER"/>
    <property type="match status" value="1"/>
</dbReference>
<evidence type="ECO:0000256" key="2">
    <source>
        <dbReference type="ARBA" id="ARBA00009765"/>
    </source>
</evidence>
<dbReference type="PANTHER" id="PTHR47891">
    <property type="entry name" value="TRANSPORTER-RELATED"/>
    <property type="match status" value="1"/>
</dbReference>
<evidence type="ECO:0000256" key="1">
    <source>
        <dbReference type="ARBA" id="ARBA00004141"/>
    </source>
</evidence>
<evidence type="ECO:0000256" key="5">
    <source>
        <dbReference type="ARBA" id="ARBA00023136"/>
    </source>
</evidence>
<keyword evidence="5 6" id="KW-0472">Membrane</keyword>
<comment type="caution">
    <text evidence="7">The sequence shown here is derived from an EMBL/GenBank/DDBJ whole genome shotgun (WGS) entry which is preliminary data.</text>
</comment>
<accession>A0ABW1UPL0</accession>
<feature type="transmembrane region" description="Helical" evidence="6">
    <location>
        <begin position="250"/>
        <end position="269"/>
    </location>
</feature>
<evidence type="ECO:0000256" key="4">
    <source>
        <dbReference type="ARBA" id="ARBA00022989"/>
    </source>
</evidence>
<keyword evidence="8" id="KW-1185">Reference proteome</keyword>
<dbReference type="SUPFAM" id="SSF144083">
    <property type="entry name" value="Magnesium transport protein CorA, transmembrane region"/>
    <property type="match status" value="1"/>
</dbReference>
<dbReference type="EMBL" id="JBHSSM010000015">
    <property type="protein sequence ID" value="MFC6314983.1"/>
    <property type="molecule type" value="Genomic_DNA"/>
</dbReference>
<proteinExistence type="inferred from homology"/>
<gene>
    <name evidence="7" type="ORF">ACFQHW_05285</name>
</gene>
<sequence length="307" mass="35407">MLRVGRKTKADNQIISVIAMTPQDRTELMDNYHLTGEFLRYATDPLERARVEFNSFTQNWLIVYNVPVAATEADRRVIHPVSFIIKDNLLFVFVTEQTKYVLSMTTDLNVGDQTKGVWDSIFSLLFEITTTYFDHIQRLTQVRAQIETHLRQRQRNNSKHIFELANLSTDLTYYLTGANGNLVAISQLSLAARRAANLQLSSISQSQLEDVEVEARQAQEMLELNSDIVDKLSNTYNNLLNNNLNQVMKLLTIYSVVLMIPPIIFGFYGMNMTLPLADKEWGWLFSILISIIPIGWVIYRLHRDHFI</sequence>
<evidence type="ECO:0000256" key="6">
    <source>
        <dbReference type="SAM" id="Phobius"/>
    </source>
</evidence>
<evidence type="ECO:0000313" key="8">
    <source>
        <dbReference type="Proteomes" id="UP001596310"/>
    </source>
</evidence>
<comment type="subcellular location">
    <subcellularLocation>
        <location evidence="1">Membrane</location>
        <topology evidence="1">Multi-pass membrane protein</topology>
    </subcellularLocation>
</comment>
<dbReference type="Gene3D" id="3.30.460.20">
    <property type="entry name" value="CorA soluble domain-like"/>
    <property type="match status" value="1"/>
</dbReference>
<dbReference type="InterPro" id="IPR047199">
    <property type="entry name" value="CorA-like"/>
</dbReference>
<evidence type="ECO:0000256" key="3">
    <source>
        <dbReference type="ARBA" id="ARBA00022692"/>
    </source>
</evidence>
<dbReference type="InterPro" id="IPR045861">
    <property type="entry name" value="CorA_cytoplasmic_dom"/>
</dbReference>
<organism evidence="7 8">
    <name type="scientific">Lapidilactobacillus achengensis</name>
    <dbReference type="NCBI Taxonomy" id="2486000"/>
    <lineage>
        <taxon>Bacteria</taxon>
        <taxon>Bacillati</taxon>
        <taxon>Bacillota</taxon>
        <taxon>Bacilli</taxon>
        <taxon>Lactobacillales</taxon>
        <taxon>Lactobacillaceae</taxon>
        <taxon>Lapidilactobacillus</taxon>
    </lineage>
</organism>
<name>A0ABW1UPL0_9LACO</name>
<dbReference type="InterPro" id="IPR045863">
    <property type="entry name" value="CorA_TM1_TM2"/>
</dbReference>
<dbReference type="RefSeq" id="WP_125595850.1">
    <property type="nucleotide sequence ID" value="NZ_JBHSSM010000015.1"/>
</dbReference>
<dbReference type="SUPFAM" id="SSF143865">
    <property type="entry name" value="CorA soluble domain-like"/>
    <property type="match status" value="1"/>
</dbReference>
<feature type="transmembrane region" description="Helical" evidence="6">
    <location>
        <begin position="281"/>
        <end position="299"/>
    </location>
</feature>
<dbReference type="CDD" id="cd12827">
    <property type="entry name" value="EcCorA_ZntB-like_u2"/>
    <property type="match status" value="1"/>
</dbReference>
<dbReference type="Pfam" id="PF01544">
    <property type="entry name" value="CorA"/>
    <property type="match status" value="1"/>
</dbReference>
<comment type="similarity">
    <text evidence="2">Belongs to the CorA metal ion transporter (MIT) (TC 1.A.35) family.</text>
</comment>